<proteinExistence type="predicted"/>
<keyword evidence="7 8" id="KW-0472">Membrane</keyword>
<evidence type="ECO:0000256" key="7">
    <source>
        <dbReference type="ARBA" id="ARBA00023136"/>
    </source>
</evidence>
<reference evidence="9 10" key="1">
    <citation type="submission" date="2020-04" db="EMBL/GenBank/DDBJ databases">
        <title>Molecular characterization of pseudomonads from Agaricus bisporus reveal novel blotch 2 pathogens in Western Europe.</title>
        <authorList>
            <person name="Taparia T."/>
            <person name="Krijger M."/>
            <person name="Haynes E."/>
            <person name="Elpinstone J.G."/>
            <person name="Noble R."/>
            <person name="Van Der Wolf J."/>
        </authorList>
    </citation>
    <scope>NUCLEOTIDE SEQUENCE [LARGE SCALE GENOMIC DNA]</scope>
    <source>
        <strain evidence="9 10">F1001</strain>
    </source>
</reference>
<dbReference type="PRINTS" id="PR00702">
    <property type="entry name" value="ACRIFLAVINRP"/>
</dbReference>
<dbReference type="EMBL" id="JACAPU010000002">
    <property type="protein sequence ID" value="NWB45371.1"/>
    <property type="molecule type" value="Genomic_DNA"/>
</dbReference>
<feature type="transmembrane region" description="Helical" evidence="8">
    <location>
        <begin position="521"/>
        <end position="541"/>
    </location>
</feature>
<feature type="transmembrane region" description="Helical" evidence="8">
    <location>
        <begin position="850"/>
        <end position="868"/>
    </location>
</feature>
<feature type="transmembrane region" description="Helical" evidence="8">
    <location>
        <begin position="360"/>
        <end position="381"/>
    </location>
</feature>
<evidence type="ECO:0000256" key="2">
    <source>
        <dbReference type="ARBA" id="ARBA00022448"/>
    </source>
</evidence>
<feature type="transmembrane region" description="Helical" evidence="8">
    <location>
        <begin position="463"/>
        <end position="481"/>
    </location>
</feature>
<dbReference type="SUPFAM" id="SSF82866">
    <property type="entry name" value="Multidrug efflux transporter AcrB transmembrane domain"/>
    <property type="match status" value="2"/>
</dbReference>
<feature type="transmembrane region" description="Helical" evidence="8">
    <location>
        <begin position="334"/>
        <end position="353"/>
    </location>
</feature>
<dbReference type="Gene3D" id="3.30.2090.10">
    <property type="entry name" value="Multidrug efflux transporter AcrB TolC docking domain, DN and DC subdomains"/>
    <property type="match status" value="2"/>
</dbReference>
<feature type="transmembrane region" description="Helical" evidence="8">
    <location>
        <begin position="875"/>
        <end position="895"/>
    </location>
</feature>
<evidence type="ECO:0000256" key="6">
    <source>
        <dbReference type="ARBA" id="ARBA00022989"/>
    </source>
</evidence>
<evidence type="ECO:0000256" key="3">
    <source>
        <dbReference type="ARBA" id="ARBA00022475"/>
    </source>
</evidence>
<keyword evidence="5 8" id="KW-0812">Transmembrane</keyword>
<dbReference type="GO" id="GO:0005886">
    <property type="term" value="C:plasma membrane"/>
    <property type="evidence" value="ECO:0007669"/>
    <property type="project" value="UniProtKB-SubCell"/>
</dbReference>
<feature type="transmembrane region" description="Helical" evidence="8">
    <location>
        <begin position="901"/>
        <end position="926"/>
    </location>
</feature>
<dbReference type="GO" id="GO:0042910">
    <property type="term" value="F:xenobiotic transmembrane transporter activity"/>
    <property type="evidence" value="ECO:0007669"/>
    <property type="project" value="TreeGrafter"/>
</dbReference>
<feature type="transmembrane region" description="Helical" evidence="8">
    <location>
        <begin position="387"/>
        <end position="410"/>
    </location>
</feature>
<keyword evidence="4" id="KW-0997">Cell inner membrane</keyword>
<dbReference type="Gene3D" id="3.30.70.1320">
    <property type="entry name" value="Multidrug efflux transporter AcrB pore domain like"/>
    <property type="match status" value="1"/>
</dbReference>
<dbReference type="Gene3D" id="3.30.70.1430">
    <property type="entry name" value="Multidrug efflux transporter AcrB pore domain"/>
    <property type="match status" value="2"/>
</dbReference>
<evidence type="ECO:0000313" key="10">
    <source>
        <dbReference type="Proteomes" id="UP000582981"/>
    </source>
</evidence>
<evidence type="ECO:0000256" key="8">
    <source>
        <dbReference type="SAM" id="Phobius"/>
    </source>
</evidence>
<sequence length="1021" mass="109847">MNVSRPFIERPIATTLLMVAIFLLGLLGYHFLSVSALPEVDYPTIQVFTQYPGASPDVISSSITAPLERQFGEMPGLKSMGSTSSNGASVITLQFDLSLSLDIAEQEVQASINAAGTFLPANLPYPPVYSKVNPADAPVLTLSLTSDVLPLTKVEDLADTRLAQKISQISGVGLVTISGGQRPAVRIEANTSALNSMGLSLEDVRTALGAANVNQAKGNIDGKFQAFSIGANDQLQSAEEYRDLVIAYKNGAPIRLAQIATSIQGAENPRQAAWTNDTPSIVLNIQRQPGANVIQVVDRVQQLLPKLRASLPGTLKVSVLTDRTQTIRASVTDVQYELGVAILLVVLVIFLFLRNVPATIIPAVTVPLTLIGTLAVAYALGFSLNNLTLMALTIAIGFVVDDAIVMIENITRYLEEGDTPLQAALKGSAQIGFTIISLSVALIAVMIPLLFMGDVVGRLFREFAMTVAVTIVISAIISLTLTPMMCSRMLRNHSGERRPDFFDKINGYYVRGLDWVLLHRTLTLISIVCTALLTLFIIVIMPKGFFPEQDTGLIQGISQGSPTVSFQQMELQQQKLAARILKDPAVASLSSFVGIDQTNPTINQGNLLINLKDRGDRDSAAVVIRRLSDANADDSGVRLYLHSVQDLTLDATISTTSYRLGLQATDPQVLEEWTTKLLAAIGKDPMFSDVQSQAMQFGNQIQINIDRATASRLGVTPQAIDNVLYDAFGQRQVSTIYTQLNQYHVVMATDRPPRNIADLLTGLYVTTSSGAVAPLASMATQQVIRTPITINRLGQFPYADISFNLAPGQTLGAAVTRLDQIEKDVDLPLTVQANLEGAAATFQSSLSNQIFLVAAAIIVVYLMLGVLYESFVHPVTILSTLLSAALGALLALLVTGTQFDIIGLIGIVLLIGIVMKNGIMMVDFALELQRKDGLDPVAAIRKAAELRFRPILMTSMASLFGAVPLALGTGIGSELRHPLGIAIIGGLLLSQLLTLFSTPVIFLAMNQLERRFSKRQAETEG</sequence>
<dbReference type="PANTHER" id="PTHR32063">
    <property type="match status" value="1"/>
</dbReference>
<keyword evidence="2" id="KW-0813">Transport</keyword>
<protein>
    <submittedName>
        <fullName evidence="9">Efflux RND transporter permease subunit</fullName>
    </submittedName>
</protein>
<comment type="subcellular location">
    <subcellularLocation>
        <location evidence="1">Cell inner membrane</location>
        <topology evidence="1">Multi-pass membrane protein</topology>
    </subcellularLocation>
</comment>
<feature type="transmembrane region" description="Helical" evidence="8">
    <location>
        <begin position="979"/>
        <end position="1005"/>
    </location>
</feature>
<evidence type="ECO:0000256" key="5">
    <source>
        <dbReference type="ARBA" id="ARBA00022692"/>
    </source>
</evidence>
<keyword evidence="6 8" id="KW-1133">Transmembrane helix</keyword>
<dbReference type="Gene3D" id="1.20.1640.10">
    <property type="entry name" value="Multidrug efflux transporter AcrB transmembrane domain"/>
    <property type="match status" value="2"/>
</dbReference>
<feature type="transmembrane region" description="Helical" evidence="8">
    <location>
        <begin position="431"/>
        <end position="451"/>
    </location>
</feature>
<evidence type="ECO:0000256" key="4">
    <source>
        <dbReference type="ARBA" id="ARBA00022519"/>
    </source>
</evidence>
<dbReference type="PANTHER" id="PTHR32063:SF21">
    <property type="entry name" value="MULTIDRUG RESISTANCE PROTEIN MDTB"/>
    <property type="match status" value="1"/>
</dbReference>
<dbReference type="Pfam" id="PF00873">
    <property type="entry name" value="ACR_tran"/>
    <property type="match status" value="1"/>
</dbReference>
<evidence type="ECO:0000256" key="1">
    <source>
        <dbReference type="ARBA" id="ARBA00004429"/>
    </source>
</evidence>
<gene>
    <name evidence="9" type="ORF">HX829_02605</name>
</gene>
<evidence type="ECO:0000313" key="9">
    <source>
        <dbReference type="EMBL" id="NWB45371.1"/>
    </source>
</evidence>
<dbReference type="SUPFAM" id="SSF82714">
    <property type="entry name" value="Multidrug efflux transporter AcrB TolC docking domain, DN and DC subdomains"/>
    <property type="match status" value="2"/>
</dbReference>
<dbReference type="SUPFAM" id="SSF82693">
    <property type="entry name" value="Multidrug efflux transporter AcrB pore domain, PN1, PN2, PC1 and PC2 subdomains"/>
    <property type="match status" value="3"/>
</dbReference>
<feature type="transmembrane region" description="Helical" evidence="8">
    <location>
        <begin position="946"/>
        <end position="967"/>
    </location>
</feature>
<comment type="caution">
    <text evidence="9">The sequence shown here is derived from an EMBL/GenBank/DDBJ whole genome shotgun (WGS) entry which is preliminary data.</text>
</comment>
<dbReference type="Gene3D" id="3.30.70.1440">
    <property type="entry name" value="Multidrug efflux transporter AcrB pore domain"/>
    <property type="match status" value="1"/>
</dbReference>
<dbReference type="RefSeq" id="WP_100943268.1">
    <property type="nucleotide sequence ID" value="NZ_JACAPU010000002.1"/>
</dbReference>
<organism evidence="9 10">
    <name type="scientific">Pseudomonas gingeri</name>
    <dbReference type="NCBI Taxonomy" id="117681"/>
    <lineage>
        <taxon>Bacteria</taxon>
        <taxon>Pseudomonadati</taxon>
        <taxon>Pseudomonadota</taxon>
        <taxon>Gammaproteobacteria</taxon>
        <taxon>Pseudomonadales</taxon>
        <taxon>Pseudomonadaceae</taxon>
        <taxon>Pseudomonas</taxon>
    </lineage>
</organism>
<dbReference type="InterPro" id="IPR001036">
    <property type="entry name" value="Acrflvin-R"/>
</dbReference>
<accession>A0A7Y8BIU7</accession>
<dbReference type="FunFam" id="1.20.1640.10:FF:000001">
    <property type="entry name" value="Efflux pump membrane transporter"/>
    <property type="match status" value="1"/>
</dbReference>
<dbReference type="Proteomes" id="UP000582981">
    <property type="component" value="Unassembled WGS sequence"/>
</dbReference>
<feature type="transmembrane region" description="Helical" evidence="8">
    <location>
        <begin position="12"/>
        <end position="32"/>
    </location>
</feature>
<name>A0A7Y8BIU7_9PSED</name>
<dbReference type="FunFam" id="3.30.70.1430:FF:000001">
    <property type="entry name" value="Efflux pump membrane transporter"/>
    <property type="match status" value="1"/>
</dbReference>
<dbReference type="AlphaFoldDB" id="A0A7Y8BIU7"/>
<keyword evidence="3" id="KW-1003">Cell membrane</keyword>
<dbReference type="InterPro" id="IPR027463">
    <property type="entry name" value="AcrB_DN_DC_subdom"/>
</dbReference>